<comment type="caution">
    <text evidence="1">The sequence shown here is derived from an EMBL/GenBank/DDBJ whole genome shotgun (WGS) entry which is preliminary data.</text>
</comment>
<evidence type="ECO:0008006" key="3">
    <source>
        <dbReference type="Google" id="ProtNLM"/>
    </source>
</evidence>
<dbReference type="EMBL" id="BAAAJK010000066">
    <property type="protein sequence ID" value="GAA1403888.1"/>
    <property type="molecule type" value="Genomic_DNA"/>
</dbReference>
<reference evidence="2" key="1">
    <citation type="journal article" date="2019" name="Int. J. Syst. Evol. Microbiol.">
        <title>The Global Catalogue of Microorganisms (GCM) 10K type strain sequencing project: providing services to taxonomists for standard genome sequencing and annotation.</title>
        <authorList>
            <consortium name="The Broad Institute Genomics Platform"/>
            <consortium name="The Broad Institute Genome Sequencing Center for Infectious Disease"/>
            <person name="Wu L."/>
            <person name="Ma J."/>
        </authorList>
    </citation>
    <scope>NUCLEOTIDE SEQUENCE [LARGE SCALE GENOMIC DNA]</scope>
    <source>
        <strain evidence="2">JCM 11896</strain>
    </source>
</reference>
<protein>
    <recommendedName>
        <fullName evidence="3">Sigma-70 family RNA polymerase sigma factor</fullName>
    </recommendedName>
</protein>
<evidence type="ECO:0000313" key="1">
    <source>
        <dbReference type="EMBL" id="GAA1403888.1"/>
    </source>
</evidence>
<keyword evidence="2" id="KW-1185">Reference proteome</keyword>
<evidence type="ECO:0000313" key="2">
    <source>
        <dbReference type="Proteomes" id="UP001501414"/>
    </source>
</evidence>
<name>A0ABP4J2Y3_9PSEU</name>
<gene>
    <name evidence="1" type="ORF">GCM10009613_65610</name>
</gene>
<dbReference type="RefSeq" id="WP_344030628.1">
    <property type="nucleotide sequence ID" value="NZ_BAAAJK010000066.1"/>
</dbReference>
<sequence length="188" mass="20269">MNAQSQNTERLTAAQAETRIRRDEAARIATTARRGLPMPSADQLTVRAALALLPAGHAVASVARTMCREFGHDAPHGGIACGRCWEHAIRNDERVVIEFGLTARDEEPDPSYVDEVAVHRALNGEVLPLGENEQDEVIRRMNSEGLSPSAISEVTGLRYRTVRARLSALVPPVVGDVASGAHHAPQVA</sequence>
<accession>A0ABP4J2Y3</accession>
<proteinExistence type="predicted"/>
<organism evidence="1 2">
    <name type="scientific">Pseudonocardia kongjuensis</name>
    <dbReference type="NCBI Taxonomy" id="102227"/>
    <lineage>
        <taxon>Bacteria</taxon>
        <taxon>Bacillati</taxon>
        <taxon>Actinomycetota</taxon>
        <taxon>Actinomycetes</taxon>
        <taxon>Pseudonocardiales</taxon>
        <taxon>Pseudonocardiaceae</taxon>
        <taxon>Pseudonocardia</taxon>
    </lineage>
</organism>
<dbReference type="Proteomes" id="UP001501414">
    <property type="component" value="Unassembled WGS sequence"/>
</dbReference>